<organism evidence="2 3">
    <name type="scientific">Haloferula helveola</name>
    <dbReference type="NCBI Taxonomy" id="490095"/>
    <lineage>
        <taxon>Bacteria</taxon>
        <taxon>Pseudomonadati</taxon>
        <taxon>Verrucomicrobiota</taxon>
        <taxon>Verrucomicrobiia</taxon>
        <taxon>Verrucomicrobiales</taxon>
        <taxon>Verrucomicrobiaceae</taxon>
        <taxon>Haloferula</taxon>
    </lineage>
</organism>
<evidence type="ECO:0000313" key="2">
    <source>
        <dbReference type="EMBL" id="BCX49595.1"/>
    </source>
</evidence>
<proteinExistence type="predicted"/>
<keyword evidence="1" id="KW-0732">Signal</keyword>
<sequence>MKSKLFLTALFGAVCSGSLVAQDEDRVSMKIDVVAWGDEIRGLSFKSADKEGKIVARAFRYSEPVNYNGPRILKIHKSGNGGETVERTVTEEDKEHESVPLQIVREKNDGDDSPVPEALAKLREEDPTLVSLVALPASARRVTVLLAPAAEGTYKGYVINDDPSKLPVGRLRVHNLSPHTIAMQFSGGAGQKTMKSGDTVLVPAPQGQVAYRLAYEQGGEWTVQENNMIPVMPDEQTQMIVLRSDNQFFLSSDGASGGYLQTVTLSRRLE</sequence>
<feature type="chain" id="PRO_5047317118" description="DUF4198 domain-containing protein" evidence="1">
    <location>
        <begin position="22"/>
        <end position="270"/>
    </location>
</feature>
<dbReference type="EMBL" id="AP024702">
    <property type="protein sequence ID" value="BCX49595.1"/>
    <property type="molecule type" value="Genomic_DNA"/>
</dbReference>
<feature type="signal peptide" evidence="1">
    <location>
        <begin position="1"/>
        <end position="21"/>
    </location>
</feature>
<reference evidence="2 3" key="1">
    <citation type="submission" date="2021-06" db="EMBL/GenBank/DDBJ databases">
        <title>Complete genome of Haloferula helveola possessing various polysaccharide degrading enzymes.</title>
        <authorList>
            <person name="Takami H."/>
            <person name="Huang C."/>
            <person name="Hamasaki K."/>
        </authorList>
    </citation>
    <scope>NUCLEOTIDE SEQUENCE [LARGE SCALE GENOMIC DNA]</scope>
    <source>
        <strain evidence="2 3">CN-1</strain>
    </source>
</reference>
<evidence type="ECO:0008006" key="4">
    <source>
        <dbReference type="Google" id="ProtNLM"/>
    </source>
</evidence>
<evidence type="ECO:0000313" key="3">
    <source>
        <dbReference type="Proteomes" id="UP001374893"/>
    </source>
</evidence>
<evidence type="ECO:0000256" key="1">
    <source>
        <dbReference type="SAM" id="SignalP"/>
    </source>
</evidence>
<keyword evidence="3" id="KW-1185">Reference proteome</keyword>
<accession>A0ABN6HEX1</accession>
<dbReference type="RefSeq" id="WP_338686265.1">
    <property type="nucleotide sequence ID" value="NZ_AP024702.1"/>
</dbReference>
<dbReference type="Proteomes" id="UP001374893">
    <property type="component" value="Chromosome"/>
</dbReference>
<name>A0ABN6HEX1_9BACT</name>
<protein>
    <recommendedName>
        <fullName evidence="4">DUF4198 domain-containing protein</fullName>
    </recommendedName>
</protein>
<gene>
    <name evidence="2" type="ORF">HAHE_35030</name>
</gene>